<dbReference type="EMBL" id="JAAEDI010000033">
    <property type="protein sequence ID" value="MBR0652747.1"/>
    <property type="molecule type" value="Genomic_DNA"/>
</dbReference>
<protein>
    <submittedName>
        <fullName evidence="1">Uncharacterized protein</fullName>
    </submittedName>
</protein>
<reference evidence="2" key="1">
    <citation type="journal article" date="2021" name="Syst. Appl. Microbiol.">
        <title>Roseomonas hellenica sp. nov., isolated from roots of wild-growing Alkanna tinctoria.</title>
        <authorList>
            <person name="Rat A."/>
            <person name="Naranjo H.D."/>
            <person name="Lebbe L."/>
            <person name="Cnockaert M."/>
            <person name="Krigas N."/>
            <person name="Grigoriadou K."/>
            <person name="Maloupa E."/>
            <person name="Willems A."/>
        </authorList>
    </citation>
    <scope>NUCLEOTIDE SEQUENCE [LARGE SCALE GENOMIC DNA]</scope>
    <source>
        <strain evidence="2">LMG 31159</strain>
    </source>
</reference>
<keyword evidence="2" id="KW-1185">Reference proteome</keyword>
<organism evidence="1 2">
    <name type="scientific">Neoroseomonas terrae</name>
    <dbReference type="NCBI Taxonomy" id="424799"/>
    <lineage>
        <taxon>Bacteria</taxon>
        <taxon>Pseudomonadati</taxon>
        <taxon>Pseudomonadota</taxon>
        <taxon>Alphaproteobacteria</taxon>
        <taxon>Acetobacterales</taxon>
        <taxon>Acetobacteraceae</taxon>
        <taxon>Neoroseomonas</taxon>
    </lineage>
</organism>
<accession>A0ABS5EP08</accession>
<evidence type="ECO:0000313" key="2">
    <source>
        <dbReference type="Proteomes" id="UP000698752"/>
    </source>
</evidence>
<evidence type="ECO:0000313" key="1">
    <source>
        <dbReference type="EMBL" id="MBR0652747.1"/>
    </source>
</evidence>
<comment type="caution">
    <text evidence="1">The sequence shown here is derived from an EMBL/GenBank/DDBJ whole genome shotgun (WGS) entry which is preliminary data.</text>
</comment>
<dbReference type="Proteomes" id="UP000698752">
    <property type="component" value="Unassembled WGS sequence"/>
</dbReference>
<name>A0ABS5EP08_9PROT</name>
<gene>
    <name evidence="1" type="ORF">GXW78_24030</name>
</gene>
<sequence>MANILVAALVVLPRGTNHAPWASIVTLVLSGVPCTAAKWKALMASRNSGAVMAVEGWGLPLGVVRRPVDGRLVGGLGLDGDGMMVGLLFLFGGSPSLLTLTY</sequence>
<proteinExistence type="predicted"/>